<proteinExistence type="predicted"/>
<dbReference type="KEGG" id="mgin:FRZ54_01870"/>
<reference evidence="2 3" key="1">
    <citation type="journal article" date="2017" name="Curr. Microbiol.">
        <title>Mucilaginibacter ginsenosidivorans sp. nov., Isolated from Soil of Ginseng Field.</title>
        <authorList>
            <person name="Kim M.M."/>
            <person name="Siddiqi M.Z."/>
            <person name="Im W.T."/>
        </authorList>
    </citation>
    <scope>NUCLEOTIDE SEQUENCE [LARGE SCALE GENOMIC DNA]</scope>
    <source>
        <strain evidence="2 3">Gsoil 3017</strain>
    </source>
</reference>
<protein>
    <submittedName>
        <fullName evidence="2">GNAT family N-acetyltransferase</fullName>
    </submittedName>
</protein>
<dbReference type="InterPro" id="IPR000182">
    <property type="entry name" value="GNAT_dom"/>
</dbReference>
<dbReference type="PROSITE" id="PS51186">
    <property type="entry name" value="GNAT"/>
    <property type="match status" value="1"/>
</dbReference>
<dbReference type="PANTHER" id="PTHR43305">
    <property type="entry name" value="FAMILY N-ACETYLTRANSFERASE, PUTATIVE (AFU_ORTHOLOGUE AFUA_2G01380)-RELATED"/>
    <property type="match status" value="1"/>
</dbReference>
<dbReference type="EMBL" id="CP042436">
    <property type="protein sequence ID" value="QEC61379.1"/>
    <property type="molecule type" value="Genomic_DNA"/>
</dbReference>
<organism evidence="2 3">
    <name type="scientific">Mucilaginibacter ginsenosidivorans</name>
    <dbReference type="NCBI Taxonomy" id="398053"/>
    <lineage>
        <taxon>Bacteria</taxon>
        <taxon>Pseudomonadati</taxon>
        <taxon>Bacteroidota</taxon>
        <taxon>Sphingobacteriia</taxon>
        <taxon>Sphingobacteriales</taxon>
        <taxon>Sphingobacteriaceae</taxon>
        <taxon>Mucilaginibacter</taxon>
    </lineage>
</organism>
<dbReference type="CDD" id="cd04301">
    <property type="entry name" value="NAT_SF"/>
    <property type="match status" value="1"/>
</dbReference>
<evidence type="ECO:0000313" key="2">
    <source>
        <dbReference type="EMBL" id="QEC61379.1"/>
    </source>
</evidence>
<dbReference type="Pfam" id="PF00583">
    <property type="entry name" value="Acetyltransf_1"/>
    <property type="match status" value="1"/>
</dbReference>
<gene>
    <name evidence="2" type="ORF">FRZ54_01870</name>
</gene>
<feature type="domain" description="N-acetyltransferase" evidence="1">
    <location>
        <begin position="2"/>
        <end position="154"/>
    </location>
</feature>
<evidence type="ECO:0000313" key="3">
    <source>
        <dbReference type="Proteomes" id="UP000321479"/>
    </source>
</evidence>
<dbReference type="RefSeq" id="WP_147029957.1">
    <property type="nucleotide sequence ID" value="NZ_CP042436.1"/>
</dbReference>
<evidence type="ECO:0000259" key="1">
    <source>
        <dbReference type="PROSITE" id="PS51186"/>
    </source>
</evidence>
<dbReference type="GO" id="GO:0016747">
    <property type="term" value="F:acyltransferase activity, transferring groups other than amino-acyl groups"/>
    <property type="evidence" value="ECO:0007669"/>
    <property type="project" value="InterPro"/>
</dbReference>
<sequence length="154" mass="17828">MITYQIAATSQDFETGKKLFEEYAASLNVDLSFQNFSKELDTISEQYNEPAGALLLARDGETFVGCSGVRRLDEQTAELKRMYVKTEYRGYQVGLNLLERSIELAKKLGYKKIRLDTLENMTKAQQLYRSFGFYEIPSYRFNPLHGTIYMEKDL</sequence>
<keyword evidence="3" id="KW-1185">Reference proteome</keyword>
<dbReference type="AlphaFoldDB" id="A0A5B8UQS1"/>
<dbReference type="SUPFAM" id="SSF55729">
    <property type="entry name" value="Acyl-CoA N-acyltransferases (Nat)"/>
    <property type="match status" value="1"/>
</dbReference>
<dbReference type="Proteomes" id="UP000321479">
    <property type="component" value="Chromosome"/>
</dbReference>
<dbReference type="OrthoDB" id="9803233at2"/>
<dbReference type="InterPro" id="IPR016181">
    <property type="entry name" value="Acyl_CoA_acyltransferase"/>
</dbReference>
<dbReference type="InterPro" id="IPR052777">
    <property type="entry name" value="Acetyltransferase_Enz"/>
</dbReference>
<dbReference type="Gene3D" id="3.40.630.30">
    <property type="match status" value="1"/>
</dbReference>
<dbReference type="PANTHER" id="PTHR43305:SF1">
    <property type="entry name" value="FAMILY N-ACETYLTRANSFERASE, PUTATIVE (AFU_ORTHOLOGUE AFUA_2G01380)-RELATED"/>
    <property type="match status" value="1"/>
</dbReference>
<accession>A0A5B8UQS1</accession>
<name>A0A5B8UQS1_9SPHI</name>
<keyword evidence="2" id="KW-0808">Transferase</keyword>